<feature type="domain" description="SMP-30/Gluconolactonase/LRE-like region" evidence="2">
    <location>
        <begin position="58"/>
        <end position="298"/>
    </location>
</feature>
<evidence type="ECO:0000313" key="4">
    <source>
        <dbReference type="Proteomes" id="UP000199226"/>
    </source>
</evidence>
<dbReference type="Proteomes" id="UP000199226">
    <property type="component" value="Unassembled WGS sequence"/>
</dbReference>
<dbReference type="EMBL" id="FNHH01000005">
    <property type="protein sequence ID" value="SDM05687.1"/>
    <property type="molecule type" value="Genomic_DNA"/>
</dbReference>
<dbReference type="GO" id="GO:0016787">
    <property type="term" value="F:hydrolase activity"/>
    <property type="evidence" value="ECO:0007669"/>
    <property type="project" value="UniProtKB-KW"/>
</dbReference>
<dbReference type="OrthoDB" id="241638at2"/>
<dbReference type="RefSeq" id="WP_090701456.1">
    <property type="nucleotide sequence ID" value="NZ_FNHH01000005.1"/>
</dbReference>
<name>A0A1G9Q5A6_9SPHI</name>
<keyword evidence="4" id="KW-1185">Reference proteome</keyword>
<gene>
    <name evidence="3" type="ORF">SAMN05421813_105112</name>
</gene>
<evidence type="ECO:0000259" key="2">
    <source>
        <dbReference type="Pfam" id="PF08450"/>
    </source>
</evidence>
<keyword evidence="1" id="KW-0378">Hydrolase</keyword>
<sequence length="311" mass="34699">MNTLKIIQLSILIPISACFTLAGVSPLHLNSPPRYQDTETKIIAENAKLKLISNQFKFTEGPAVDKKGNVFFTDQPNDKIWKYSTDGQLTVFLDKTGRSNGMYFDKKGNLITAADEKNELWSISADKKTTVLLDNYQGKLFNGPNDLWIDSKGGIYFTDPYYQRPYWERKKTELDGQYVYYLAKGKKIPVIVDSNLVKPNGIVGSADGKSLFVADIGDKKTYKYGIAKNGTLINRTLFAEMGSDGLTLDNKGNLYLTGRGVTVFNSSGKQIEHIDIPGWTANVCFSGKNRDVLFMTSSTSVYTLQMRVKGI</sequence>
<dbReference type="SUPFAM" id="SSF63829">
    <property type="entry name" value="Calcium-dependent phosphotriesterase"/>
    <property type="match status" value="1"/>
</dbReference>
<organism evidence="3 4">
    <name type="scientific">Daejeonella rubra</name>
    <dbReference type="NCBI Taxonomy" id="990371"/>
    <lineage>
        <taxon>Bacteria</taxon>
        <taxon>Pseudomonadati</taxon>
        <taxon>Bacteroidota</taxon>
        <taxon>Sphingobacteriia</taxon>
        <taxon>Sphingobacteriales</taxon>
        <taxon>Sphingobacteriaceae</taxon>
        <taxon>Daejeonella</taxon>
    </lineage>
</organism>
<dbReference type="PANTHER" id="PTHR47572">
    <property type="entry name" value="LIPOPROTEIN-RELATED"/>
    <property type="match status" value="1"/>
</dbReference>
<protein>
    <submittedName>
        <fullName evidence="3">Gluconolactonase</fullName>
    </submittedName>
</protein>
<reference evidence="4" key="1">
    <citation type="submission" date="2016-10" db="EMBL/GenBank/DDBJ databases">
        <authorList>
            <person name="Varghese N."/>
            <person name="Submissions S."/>
        </authorList>
    </citation>
    <scope>NUCLEOTIDE SEQUENCE [LARGE SCALE GENOMIC DNA]</scope>
    <source>
        <strain evidence="4">DSM 24536</strain>
    </source>
</reference>
<dbReference type="InterPro" id="IPR051262">
    <property type="entry name" value="SMP-30/CGR1_Lactonase"/>
</dbReference>
<accession>A0A1G9Q5A6</accession>
<dbReference type="InterPro" id="IPR013658">
    <property type="entry name" value="SGL"/>
</dbReference>
<evidence type="ECO:0000256" key="1">
    <source>
        <dbReference type="ARBA" id="ARBA00022801"/>
    </source>
</evidence>
<proteinExistence type="predicted"/>
<dbReference type="STRING" id="990371.SAMN05421813_105112"/>
<dbReference type="Gene3D" id="2.120.10.30">
    <property type="entry name" value="TolB, C-terminal domain"/>
    <property type="match status" value="1"/>
</dbReference>
<dbReference type="Pfam" id="PF08450">
    <property type="entry name" value="SGL"/>
    <property type="match status" value="1"/>
</dbReference>
<dbReference type="InterPro" id="IPR011042">
    <property type="entry name" value="6-blade_b-propeller_TolB-like"/>
</dbReference>
<dbReference type="AlphaFoldDB" id="A0A1G9Q5A6"/>
<evidence type="ECO:0000313" key="3">
    <source>
        <dbReference type="EMBL" id="SDM05687.1"/>
    </source>
</evidence>
<dbReference type="PANTHER" id="PTHR47572:SF4">
    <property type="entry name" value="LACTONASE DRP35"/>
    <property type="match status" value="1"/>
</dbReference>